<protein>
    <submittedName>
        <fullName evidence="1">Uncharacterized protein</fullName>
    </submittedName>
</protein>
<proteinExistence type="predicted"/>
<reference evidence="1" key="1">
    <citation type="submission" date="2009-05" db="EMBL/GenBank/DDBJ databases">
        <authorList>
            <person name="Harkins D.M."/>
            <person name="DeShazer D."/>
            <person name="Woods D.E."/>
            <person name="Brinkac L.M."/>
            <person name="Brown K.A."/>
            <person name="Hung G.C."/>
            <person name="Tuanyok A."/>
            <person name="Zhang B."/>
            <person name="Nierman W.C."/>
        </authorList>
    </citation>
    <scope>NUCLEOTIDE SEQUENCE [LARGE SCALE GENOMIC DNA]</scope>
    <source>
        <strain evidence="1">1710a</strain>
    </source>
</reference>
<dbReference type="Proteomes" id="UP000001812">
    <property type="component" value="Chromosome I"/>
</dbReference>
<dbReference type="GeneID" id="93060622"/>
<dbReference type="EMBL" id="CM000832">
    <property type="protein sequence ID" value="EET06087.1"/>
    <property type="molecule type" value="Genomic_DNA"/>
</dbReference>
<gene>
    <name evidence="1" type="ORF">BURPS1710A_2896</name>
</gene>
<dbReference type="AlphaFoldDB" id="A0A0E1W946"/>
<evidence type="ECO:0000313" key="1">
    <source>
        <dbReference type="EMBL" id="EET06087.1"/>
    </source>
</evidence>
<dbReference type="HOGENOM" id="CLU_2932377_0_0_4"/>
<sequence>MRSKDSHDRLLYSKTTFGGYSIHLTFTWFARPILAGFVRVPKVAGCRVTKGTKRRKRRGP</sequence>
<name>A0A0E1W946_BURPE</name>
<accession>A0A0E1W946</accession>
<dbReference type="RefSeq" id="WP_004192596.1">
    <property type="nucleotide sequence ID" value="NZ_CM000832.1"/>
</dbReference>
<organism evidence="1">
    <name type="scientific">Burkholderia pseudomallei 1710a</name>
    <dbReference type="NCBI Taxonomy" id="320371"/>
    <lineage>
        <taxon>Bacteria</taxon>
        <taxon>Pseudomonadati</taxon>
        <taxon>Pseudomonadota</taxon>
        <taxon>Betaproteobacteria</taxon>
        <taxon>Burkholderiales</taxon>
        <taxon>Burkholderiaceae</taxon>
        <taxon>Burkholderia</taxon>
        <taxon>pseudomallei group</taxon>
    </lineage>
</organism>